<feature type="non-terminal residue" evidence="2">
    <location>
        <position position="1"/>
    </location>
</feature>
<evidence type="ECO:0000259" key="1">
    <source>
        <dbReference type="PROSITE" id="PS50800"/>
    </source>
</evidence>
<keyword evidence="3" id="KW-1185">Reference proteome</keyword>
<dbReference type="InterPro" id="IPR036361">
    <property type="entry name" value="SAP_dom_sf"/>
</dbReference>
<dbReference type="Proteomes" id="UP000276133">
    <property type="component" value="Unassembled WGS sequence"/>
</dbReference>
<dbReference type="InterPro" id="IPR003034">
    <property type="entry name" value="SAP_dom"/>
</dbReference>
<comment type="caution">
    <text evidence="2">The sequence shown here is derived from an EMBL/GenBank/DDBJ whole genome shotgun (WGS) entry which is preliminary data.</text>
</comment>
<dbReference type="Pfam" id="PF02037">
    <property type="entry name" value="SAP"/>
    <property type="match status" value="1"/>
</dbReference>
<gene>
    <name evidence="2" type="ORF">BpHYR1_034937</name>
</gene>
<reference evidence="2 3" key="1">
    <citation type="journal article" date="2018" name="Sci. Rep.">
        <title>Genomic signatures of local adaptation to the degree of environmental predictability in rotifers.</title>
        <authorList>
            <person name="Franch-Gras L."/>
            <person name="Hahn C."/>
            <person name="Garcia-Roger E.M."/>
            <person name="Carmona M.J."/>
            <person name="Serra M."/>
            <person name="Gomez A."/>
        </authorList>
    </citation>
    <scope>NUCLEOTIDE SEQUENCE [LARGE SCALE GENOMIC DNA]</scope>
    <source>
        <strain evidence="2">HYR1</strain>
    </source>
</reference>
<dbReference type="SUPFAM" id="SSF68906">
    <property type="entry name" value="SAP domain"/>
    <property type="match status" value="1"/>
</dbReference>
<feature type="domain" description="SAP" evidence="1">
    <location>
        <begin position="1"/>
        <end position="30"/>
    </location>
</feature>
<dbReference type="Gene3D" id="1.10.720.30">
    <property type="entry name" value="SAP domain"/>
    <property type="match status" value="1"/>
</dbReference>
<dbReference type="AlphaFoldDB" id="A0A3M7P148"/>
<organism evidence="2 3">
    <name type="scientific">Brachionus plicatilis</name>
    <name type="common">Marine rotifer</name>
    <name type="synonym">Brachionus muelleri</name>
    <dbReference type="NCBI Taxonomy" id="10195"/>
    <lineage>
        <taxon>Eukaryota</taxon>
        <taxon>Metazoa</taxon>
        <taxon>Spiralia</taxon>
        <taxon>Gnathifera</taxon>
        <taxon>Rotifera</taxon>
        <taxon>Eurotatoria</taxon>
        <taxon>Monogononta</taxon>
        <taxon>Pseudotrocha</taxon>
        <taxon>Ploima</taxon>
        <taxon>Brachionidae</taxon>
        <taxon>Brachionus</taxon>
    </lineage>
</organism>
<proteinExistence type="predicted"/>
<sequence length="57" mass="6589">VADLKQKCKDHEISYQGTKAEVIKRLNKYVTENGLAGEQNQVNEDIGKEFDFNQYIK</sequence>
<dbReference type="PROSITE" id="PS50800">
    <property type="entry name" value="SAP"/>
    <property type="match status" value="1"/>
</dbReference>
<dbReference type="EMBL" id="REGN01014245">
    <property type="protein sequence ID" value="RMZ92868.1"/>
    <property type="molecule type" value="Genomic_DNA"/>
</dbReference>
<evidence type="ECO:0000313" key="2">
    <source>
        <dbReference type="EMBL" id="RMZ92868.1"/>
    </source>
</evidence>
<name>A0A3M7P148_BRAPC</name>
<evidence type="ECO:0000313" key="3">
    <source>
        <dbReference type="Proteomes" id="UP000276133"/>
    </source>
</evidence>
<accession>A0A3M7P148</accession>
<protein>
    <recommendedName>
        <fullName evidence="1">SAP domain-containing protein</fullName>
    </recommendedName>
</protein>